<keyword evidence="5" id="KW-0677">Repeat</keyword>
<gene>
    <name evidence="12" type="ORF">DBRI00130_LOCUS22788</name>
</gene>
<dbReference type="SUPFAM" id="SSF48452">
    <property type="entry name" value="TPR-like"/>
    <property type="match status" value="4"/>
</dbReference>
<dbReference type="Pfam" id="PF23233">
    <property type="entry name" value="HAT_Syf1_CNRKL1_N"/>
    <property type="match status" value="1"/>
</dbReference>
<evidence type="ECO:0000256" key="2">
    <source>
        <dbReference type="ARBA" id="ARBA00008644"/>
    </source>
</evidence>
<evidence type="ECO:0000256" key="8">
    <source>
        <dbReference type="ARBA" id="ARBA00037040"/>
    </source>
</evidence>
<evidence type="ECO:0000256" key="1">
    <source>
        <dbReference type="ARBA" id="ARBA00004123"/>
    </source>
</evidence>
<keyword evidence="7" id="KW-0539">Nucleus</keyword>
<dbReference type="FunFam" id="1.25.40.10:FF:000306">
    <property type="entry name" value="Cell cycle control protein cwf4"/>
    <property type="match status" value="1"/>
</dbReference>
<evidence type="ECO:0000256" key="9">
    <source>
        <dbReference type="SAM" id="MobiDB-lite"/>
    </source>
</evidence>
<dbReference type="InterPro" id="IPR055430">
    <property type="entry name" value="HAT_Syf1_CNRKL1_C"/>
</dbReference>
<dbReference type="AlphaFoldDB" id="A0A6U3NXS8"/>
<dbReference type="GO" id="GO:0000974">
    <property type="term" value="C:Prp19 complex"/>
    <property type="evidence" value="ECO:0007669"/>
    <property type="project" value="TreeGrafter"/>
</dbReference>
<dbReference type="Pfam" id="PF23231">
    <property type="entry name" value="HAT_Syf1_CNRKL1_C"/>
    <property type="match status" value="1"/>
</dbReference>
<feature type="compositionally biased region" description="Acidic residues" evidence="9">
    <location>
        <begin position="688"/>
        <end position="697"/>
    </location>
</feature>
<dbReference type="PANTHER" id="PTHR11246:SF3">
    <property type="entry name" value="CROOKED NECK-LIKE PROTEIN 1"/>
    <property type="match status" value="1"/>
</dbReference>
<sequence>MSNSRSGQVKNRAPAPIQISAEQILREAAERQEQHVLEPIVKIHDAEEYQSHLRDRRQNYETNIRYRREHMSNWVKYARFEEDNKEFERSRSIYERALEVDHRSSELWLRYAEFEMRNEFVNHARNVLDRGVQILPRVDFLWYKYVYMEEMVGDLPKCRAVFERWMEWLPDDNGWLSYVRFESRCGQWDKARSVMERYANEYPCAKAFLKFAKWSEYEAKDIALARKVYESALVELEPEESRQARVFKQFASFEERQGEYERARVIYKHAVKLLKLGEHATEEEDKENDITEYERSKRNELYKSYVSFEKKHGDRQGIEDVILTKQRAEYTKRVTDDPLDYDAWFEYAKLEEENGDVKVTRDIYERAVSNLPPAEEKQFWKRYIYLWIFYAIYEEMTNGDLERASDVYKTCLSLIPHSKFSFAKIWIYAAKLHVRRRDLVSARKLLGKAIGMCGKEKIFTEYIALESALGEVDRCRALYTNYLKAMPHNCKAWLKYADLERSVGETERCRALYELAVSQPALDRPEMLWKGYIDFEIEEGDGNNARKLYERLLERTAHVKVWISFAQFEGTEIGHGVEAARSTFSRAYDQLKAEGLKEERVLLLDAWRVFEKAKGDASSVSEVEAKMPRRVKRKRMQTDDDGAELGWEEYFDYHFPDEEGAATSNLKILEMAAKWKKMQQQQAASTAEDSDEDSDDD</sequence>
<dbReference type="Gene3D" id="1.25.40.10">
    <property type="entry name" value="Tetratricopeptide repeat domain"/>
    <property type="match status" value="3"/>
</dbReference>
<dbReference type="GO" id="GO:0071011">
    <property type="term" value="C:precatalytic spliceosome"/>
    <property type="evidence" value="ECO:0007669"/>
    <property type="project" value="TreeGrafter"/>
</dbReference>
<comment type="subcellular location">
    <subcellularLocation>
        <location evidence="1">Nucleus</location>
    </subcellularLocation>
</comment>
<organism evidence="12">
    <name type="scientific">Ditylum brightwellii</name>
    <dbReference type="NCBI Taxonomy" id="49249"/>
    <lineage>
        <taxon>Eukaryota</taxon>
        <taxon>Sar</taxon>
        <taxon>Stramenopiles</taxon>
        <taxon>Ochrophyta</taxon>
        <taxon>Bacillariophyta</taxon>
        <taxon>Mediophyceae</taxon>
        <taxon>Lithodesmiophycidae</taxon>
        <taxon>Lithodesmiales</taxon>
        <taxon>Lithodesmiaceae</taxon>
        <taxon>Ditylum</taxon>
    </lineage>
</organism>
<evidence type="ECO:0000259" key="10">
    <source>
        <dbReference type="Pfam" id="PF23231"/>
    </source>
</evidence>
<evidence type="ECO:0000259" key="11">
    <source>
        <dbReference type="Pfam" id="PF23233"/>
    </source>
</evidence>
<comment type="similarity">
    <text evidence="2">Belongs to the crooked-neck family.</text>
</comment>
<dbReference type="PANTHER" id="PTHR11246">
    <property type="entry name" value="PRE-MRNA SPLICING FACTOR"/>
    <property type="match status" value="1"/>
</dbReference>
<feature type="domain" description="Pre-mRNA-splicing factor Syf1-like N-terminal HAT-repeats" evidence="11">
    <location>
        <begin position="59"/>
        <end position="200"/>
    </location>
</feature>
<dbReference type="GO" id="GO:0000245">
    <property type="term" value="P:spliceosomal complex assembly"/>
    <property type="evidence" value="ECO:0007669"/>
    <property type="project" value="TreeGrafter"/>
</dbReference>
<reference evidence="12" key="1">
    <citation type="submission" date="2021-01" db="EMBL/GenBank/DDBJ databases">
        <authorList>
            <person name="Corre E."/>
            <person name="Pelletier E."/>
            <person name="Niang G."/>
            <person name="Scheremetjew M."/>
            <person name="Finn R."/>
            <person name="Kale V."/>
            <person name="Holt S."/>
            <person name="Cochrane G."/>
            <person name="Meng A."/>
            <person name="Brown T."/>
            <person name="Cohen L."/>
        </authorList>
    </citation>
    <scope>NUCLEOTIDE SEQUENCE</scope>
    <source>
        <strain evidence="12">GSO104</strain>
    </source>
</reference>
<protein>
    <submittedName>
        <fullName evidence="12">Uncharacterized protein</fullName>
    </submittedName>
</protein>
<dbReference type="InterPro" id="IPR055433">
    <property type="entry name" value="HAT_Syf1-like_N"/>
</dbReference>
<evidence type="ECO:0000256" key="3">
    <source>
        <dbReference type="ARBA" id="ARBA00022664"/>
    </source>
</evidence>
<dbReference type="GO" id="GO:0071014">
    <property type="term" value="C:post-mRNA release spliceosomal complex"/>
    <property type="evidence" value="ECO:0007669"/>
    <property type="project" value="TreeGrafter"/>
</dbReference>
<feature type="domain" description="Pre-mRNA-splicing factor Syf1/CRNKL1-like C-terminal HAT-repeats" evidence="10">
    <location>
        <begin position="395"/>
        <end position="548"/>
    </location>
</feature>
<evidence type="ECO:0000313" key="12">
    <source>
        <dbReference type="EMBL" id="CAE4622215.1"/>
    </source>
</evidence>
<keyword evidence="6" id="KW-0508">mRNA splicing</keyword>
<dbReference type="InterPro" id="IPR003107">
    <property type="entry name" value="HAT"/>
</dbReference>
<evidence type="ECO:0000256" key="7">
    <source>
        <dbReference type="ARBA" id="ARBA00023242"/>
    </source>
</evidence>
<accession>A0A6U3NXS8</accession>
<dbReference type="FunFam" id="1.25.40.10:FF:000796">
    <property type="entry name" value="Crooked neck pre-mRNA splicing factor 1"/>
    <property type="match status" value="1"/>
</dbReference>
<name>A0A6U3NXS8_9STRA</name>
<dbReference type="EMBL" id="HBNS01028998">
    <property type="protein sequence ID" value="CAE4622215.1"/>
    <property type="molecule type" value="Transcribed_RNA"/>
</dbReference>
<feature type="region of interest" description="Disordered" evidence="9">
    <location>
        <begin position="677"/>
        <end position="697"/>
    </location>
</feature>
<dbReference type="InterPro" id="IPR045075">
    <property type="entry name" value="Syf1-like"/>
</dbReference>
<dbReference type="SMART" id="SM00386">
    <property type="entry name" value="HAT"/>
    <property type="match status" value="14"/>
</dbReference>
<dbReference type="FunFam" id="1.25.40.10:FF:000075">
    <property type="entry name" value="Crooked neck pre-mRNA-splicing factor 1"/>
    <property type="match status" value="1"/>
</dbReference>
<evidence type="ECO:0000256" key="4">
    <source>
        <dbReference type="ARBA" id="ARBA00022728"/>
    </source>
</evidence>
<comment type="function">
    <text evidence="8">Involved in pre-mRNA splicing and cell cycle progression. Required for the spliceosome assembly and initiation of the DNA replication.</text>
</comment>
<proteinExistence type="inferred from homology"/>
<keyword evidence="3" id="KW-0507">mRNA processing</keyword>
<dbReference type="InterPro" id="IPR011990">
    <property type="entry name" value="TPR-like_helical_dom_sf"/>
</dbReference>
<evidence type="ECO:0000256" key="6">
    <source>
        <dbReference type="ARBA" id="ARBA00023187"/>
    </source>
</evidence>
<keyword evidence="4" id="KW-0747">Spliceosome</keyword>
<evidence type="ECO:0000256" key="5">
    <source>
        <dbReference type="ARBA" id="ARBA00022737"/>
    </source>
</evidence>
<dbReference type="GO" id="GO:0071007">
    <property type="term" value="C:U2-type catalytic step 2 spliceosome"/>
    <property type="evidence" value="ECO:0007669"/>
    <property type="project" value="TreeGrafter"/>
</dbReference>